<gene>
    <name evidence="2" type="ORF">Fot_38878</name>
</gene>
<dbReference type="EMBL" id="JBFOLJ010000011">
    <property type="protein sequence ID" value="KAL2495121.1"/>
    <property type="molecule type" value="Genomic_DNA"/>
</dbReference>
<feature type="chain" id="PRO_5044885428" evidence="1">
    <location>
        <begin position="29"/>
        <end position="102"/>
    </location>
</feature>
<organism evidence="2 3">
    <name type="scientific">Forsythia ovata</name>
    <dbReference type="NCBI Taxonomy" id="205694"/>
    <lineage>
        <taxon>Eukaryota</taxon>
        <taxon>Viridiplantae</taxon>
        <taxon>Streptophyta</taxon>
        <taxon>Embryophyta</taxon>
        <taxon>Tracheophyta</taxon>
        <taxon>Spermatophyta</taxon>
        <taxon>Magnoliopsida</taxon>
        <taxon>eudicotyledons</taxon>
        <taxon>Gunneridae</taxon>
        <taxon>Pentapetalae</taxon>
        <taxon>asterids</taxon>
        <taxon>lamiids</taxon>
        <taxon>Lamiales</taxon>
        <taxon>Oleaceae</taxon>
        <taxon>Forsythieae</taxon>
        <taxon>Forsythia</taxon>
    </lineage>
</organism>
<accession>A0ABD1S3S7</accession>
<dbReference type="Proteomes" id="UP001604277">
    <property type="component" value="Unassembled WGS sequence"/>
</dbReference>
<dbReference type="AlphaFoldDB" id="A0ABD1S3S7"/>
<proteinExistence type="predicted"/>
<evidence type="ECO:0000313" key="3">
    <source>
        <dbReference type="Proteomes" id="UP001604277"/>
    </source>
</evidence>
<name>A0ABD1S3S7_9LAMI</name>
<evidence type="ECO:0000256" key="1">
    <source>
        <dbReference type="SAM" id="SignalP"/>
    </source>
</evidence>
<keyword evidence="1" id="KW-0732">Signal</keyword>
<comment type="caution">
    <text evidence="2">The sequence shown here is derived from an EMBL/GenBank/DDBJ whole genome shotgun (WGS) entry which is preliminary data.</text>
</comment>
<protein>
    <submittedName>
        <fullName evidence="2">Uncharacterized protein</fullName>
    </submittedName>
</protein>
<sequence>MALASTISRMWMAISTMFLVKWTMKLWAYELTSFGEDGPCIVLLTLWDLHPHLGGKENKEWNDDAIEGVVVNFQVSVIMVSLGGVDGYYGYVRGLVKLGEVQ</sequence>
<keyword evidence="3" id="KW-1185">Reference proteome</keyword>
<reference evidence="3" key="1">
    <citation type="submission" date="2024-07" db="EMBL/GenBank/DDBJ databases">
        <title>Two chromosome-level genome assemblies of Korean endemic species Abeliophyllum distichum and Forsythia ovata (Oleaceae).</title>
        <authorList>
            <person name="Jang H."/>
        </authorList>
    </citation>
    <scope>NUCLEOTIDE SEQUENCE [LARGE SCALE GENOMIC DNA]</scope>
</reference>
<feature type="signal peptide" evidence="1">
    <location>
        <begin position="1"/>
        <end position="28"/>
    </location>
</feature>
<evidence type="ECO:0000313" key="2">
    <source>
        <dbReference type="EMBL" id="KAL2495121.1"/>
    </source>
</evidence>